<dbReference type="AlphaFoldDB" id="A0A2K2F7Y3"/>
<protein>
    <submittedName>
        <fullName evidence="2">Uncharacterized protein</fullName>
    </submittedName>
</protein>
<feature type="transmembrane region" description="Helical" evidence="1">
    <location>
        <begin position="45"/>
        <end position="64"/>
    </location>
</feature>
<dbReference type="Proteomes" id="UP000236151">
    <property type="component" value="Unassembled WGS sequence"/>
</dbReference>
<sequence>MLPGDPISSSGDPFLSRFVAFLRVFNAFKNHIHFLSFHYELMLKYALMLKPAASLWFIYFYMLYILLHDFTRFYMFLYFSYILYTFIL</sequence>
<evidence type="ECO:0000313" key="2">
    <source>
        <dbReference type="EMBL" id="PNT95502.1"/>
    </source>
</evidence>
<dbReference type="KEGG" id="cthd:CDO33_10375"/>
<gene>
    <name evidence="2" type="ORF">CDQ84_16950</name>
</gene>
<proteinExistence type="predicted"/>
<organism evidence="2 3">
    <name type="scientific">Clostridium thermosuccinogenes</name>
    <dbReference type="NCBI Taxonomy" id="84032"/>
    <lineage>
        <taxon>Bacteria</taxon>
        <taxon>Bacillati</taxon>
        <taxon>Bacillota</taxon>
        <taxon>Clostridia</taxon>
        <taxon>Eubacteriales</taxon>
        <taxon>Clostridiaceae</taxon>
        <taxon>Clostridium</taxon>
    </lineage>
</organism>
<keyword evidence="1" id="KW-0472">Membrane</keyword>
<dbReference type="EMBL" id="NIOJ01000065">
    <property type="protein sequence ID" value="PNT95502.1"/>
    <property type="molecule type" value="Genomic_DNA"/>
</dbReference>
<keyword evidence="1" id="KW-1133">Transmembrane helix</keyword>
<comment type="caution">
    <text evidence="2">The sequence shown here is derived from an EMBL/GenBank/DDBJ whole genome shotgun (WGS) entry which is preliminary data.</text>
</comment>
<keyword evidence="1" id="KW-0812">Transmembrane</keyword>
<accession>A0A2K2F7Y3</accession>
<evidence type="ECO:0000256" key="1">
    <source>
        <dbReference type="SAM" id="Phobius"/>
    </source>
</evidence>
<name>A0A2K2F7Y3_9CLOT</name>
<evidence type="ECO:0000313" key="3">
    <source>
        <dbReference type="Proteomes" id="UP000236151"/>
    </source>
</evidence>
<keyword evidence="3" id="KW-1185">Reference proteome</keyword>
<reference evidence="2 3" key="1">
    <citation type="submission" date="2017-06" db="EMBL/GenBank/DDBJ databases">
        <title>Investigating the central metabolism of Clostridium thermosuccinogenes.</title>
        <authorList>
            <person name="Koendjbiharie J.G."/>
            <person name="van Kranenburg R."/>
        </authorList>
    </citation>
    <scope>NUCLEOTIDE SEQUENCE [LARGE SCALE GENOMIC DNA]</scope>
    <source>
        <strain evidence="2 3">DSM 5806</strain>
    </source>
</reference>